<name>A0A820JIR5_9BILA</name>
<dbReference type="EMBL" id="CAJOAY010019176">
    <property type="protein sequence ID" value="CAF4328097.1"/>
    <property type="molecule type" value="Genomic_DNA"/>
</dbReference>
<sequence>EQIEGFNFIESTLNENENTLIISQKTTSNEILQTLVYVLINNAQFNNDSNLNIIPSRFIGFERSLITEYERN</sequence>
<dbReference type="AlphaFoldDB" id="A0A820JIR5"/>
<comment type="caution">
    <text evidence="1">The sequence shown here is derived from an EMBL/GenBank/DDBJ whole genome shotgun (WGS) entry which is preliminary data.</text>
</comment>
<accession>A0A820JIR5</accession>
<organism evidence="1 2">
    <name type="scientific">Adineta steineri</name>
    <dbReference type="NCBI Taxonomy" id="433720"/>
    <lineage>
        <taxon>Eukaryota</taxon>
        <taxon>Metazoa</taxon>
        <taxon>Spiralia</taxon>
        <taxon>Gnathifera</taxon>
        <taxon>Rotifera</taxon>
        <taxon>Eurotatoria</taxon>
        <taxon>Bdelloidea</taxon>
        <taxon>Adinetida</taxon>
        <taxon>Adinetidae</taxon>
        <taxon>Adineta</taxon>
    </lineage>
</organism>
<evidence type="ECO:0000313" key="1">
    <source>
        <dbReference type="EMBL" id="CAF4328097.1"/>
    </source>
</evidence>
<feature type="non-terminal residue" evidence="1">
    <location>
        <position position="1"/>
    </location>
</feature>
<proteinExistence type="predicted"/>
<protein>
    <submittedName>
        <fullName evidence="1">Uncharacterized protein</fullName>
    </submittedName>
</protein>
<evidence type="ECO:0000313" key="2">
    <source>
        <dbReference type="Proteomes" id="UP000663881"/>
    </source>
</evidence>
<reference evidence="1" key="1">
    <citation type="submission" date="2021-02" db="EMBL/GenBank/DDBJ databases">
        <authorList>
            <person name="Nowell W R."/>
        </authorList>
    </citation>
    <scope>NUCLEOTIDE SEQUENCE</scope>
</reference>
<dbReference type="Proteomes" id="UP000663881">
    <property type="component" value="Unassembled WGS sequence"/>
</dbReference>
<gene>
    <name evidence="1" type="ORF">OKA104_LOCUS47618</name>
</gene>